<dbReference type="NCBIfam" id="TIGR02138">
    <property type="entry name" value="phosphate_pstC"/>
    <property type="match status" value="1"/>
</dbReference>
<organism evidence="12 13">
    <name type="scientific">Plectonema cf. radiosum LEGE 06105</name>
    <dbReference type="NCBI Taxonomy" id="945769"/>
    <lineage>
        <taxon>Bacteria</taxon>
        <taxon>Bacillati</taxon>
        <taxon>Cyanobacteriota</taxon>
        <taxon>Cyanophyceae</taxon>
        <taxon>Oscillatoriophycideae</taxon>
        <taxon>Oscillatoriales</taxon>
        <taxon>Microcoleaceae</taxon>
        <taxon>Plectonema</taxon>
    </lineage>
</organism>
<evidence type="ECO:0000313" key="13">
    <source>
        <dbReference type="Proteomes" id="UP000620559"/>
    </source>
</evidence>
<evidence type="ECO:0000256" key="3">
    <source>
        <dbReference type="ARBA" id="ARBA00022448"/>
    </source>
</evidence>
<dbReference type="GO" id="GO:0005886">
    <property type="term" value="C:plasma membrane"/>
    <property type="evidence" value="ECO:0007669"/>
    <property type="project" value="UniProtKB-SubCell"/>
</dbReference>
<dbReference type="InterPro" id="IPR035906">
    <property type="entry name" value="MetI-like_sf"/>
</dbReference>
<reference evidence="12" key="1">
    <citation type="submission" date="2020-10" db="EMBL/GenBank/DDBJ databases">
        <authorList>
            <person name="Castelo-Branco R."/>
            <person name="Eusebio N."/>
            <person name="Adriana R."/>
            <person name="Vieira A."/>
            <person name="Brugerolle De Fraissinette N."/>
            <person name="Rezende De Castro R."/>
            <person name="Schneider M.P."/>
            <person name="Vasconcelos V."/>
            <person name="Leao P.N."/>
        </authorList>
    </citation>
    <scope>NUCLEOTIDE SEQUENCE</scope>
    <source>
        <strain evidence="12">LEGE 06105</strain>
    </source>
</reference>
<keyword evidence="8 9" id="KW-0472">Membrane</keyword>
<name>A0A8J7F2G7_9CYAN</name>
<dbReference type="PROSITE" id="PS50928">
    <property type="entry name" value="ABC_TM1"/>
    <property type="match status" value="1"/>
</dbReference>
<feature type="domain" description="ABC transmembrane type-1" evidence="11">
    <location>
        <begin position="82"/>
        <end position="310"/>
    </location>
</feature>
<proteinExistence type="inferred from homology"/>
<comment type="similarity">
    <text evidence="2 10">Belongs to the binding-protein-dependent transport system permease family. CysTW subfamily.</text>
</comment>
<dbReference type="AlphaFoldDB" id="A0A8J7F2G7"/>
<keyword evidence="3 9" id="KW-0813">Transport</keyword>
<evidence type="ECO:0000256" key="9">
    <source>
        <dbReference type="RuleBase" id="RU363032"/>
    </source>
</evidence>
<feature type="transmembrane region" description="Helical" evidence="9">
    <location>
        <begin position="291"/>
        <end position="315"/>
    </location>
</feature>
<feature type="transmembrane region" description="Helical" evidence="9">
    <location>
        <begin position="82"/>
        <end position="107"/>
    </location>
</feature>
<dbReference type="RefSeq" id="WP_193922868.1">
    <property type="nucleotide sequence ID" value="NZ_JADEWL010000076.1"/>
</dbReference>
<evidence type="ECO:0000256" key="7">
    <source>
        <dbReference type="ARBA" id="ARBA00022989"/>
    </source>
</evidence>
<comment type="caution">
    <text evidence="12">The sequence shown here is derived from an EMBL/GenBank/DDBJ whole genome shotgun (WGS) entry which is preliminary data.</text>
</comment>
<evidence type="ECO:0000256" key="8">
    <source>
        <dbReference type="ARBA" id="ARBA00023136"/>
    </source>
</evidence>
<dbReference type="PANTHER" id="PTHR30425:SF1">
    <property type="entry name" value="PHOSPHATE TRANSPORT SYSTEM PERMEASE PROTEIN PSTC"/>
    <property type="match status" value="1"/>
</dbReference>
<evidence type="ECO:0000256" key="1">
    <source>
        <dbReference type="ARBA" id="ARBA00004651"/>
    </source>
</evidence>
<evidence type="ECO:0000256" key="6">
    <source>
        <dbReference type="ARBA" id="ARBA00022692"/>
    </source>
</evidence>
<feature type="transmembrane region" description="Helical" evidence="9">
    <location>
        <begin position="221"/>
        <end position="242"/>
    </location>
</feature>
<accession>A0A8J7F2G7</accession>
<keyword evidence="4 10" id="KW-1003">Cell membrane</keyword>
<feature type="transmembrane region" description="Helical" evidence="9">
    <location>
        <begin position="177"/>
        <end position="200"/>
    </location>
</feature>
<evidence type="ECO:0000256" key="10">
    <source>
        <dbReference type="RuleBase" id="RU363054"/>
    </source>
</evidence>
<evidence type="ECO:0000259" key="11">
    <source>
        <dbReference type="PROSITE" id="PS50928"/>
    </source>
</evidence>
<dbReference type="EMBL" id="JADEWL010000076">
    <property type="protein sequence ID" value="MBE9214903.1"/>
    <property type="molecule type" value="Genomic_DNA"/>
</dbReference>
<evidence type="ECO:0000256" key="5">
    <source>
        <dbReference type="ARBA" id="ARBA00022592"/>
    </source>
</evidence>
<keyword evidence="5 10" id="KW-0592">Phosphate transport</keyword>
<dbReference type="GO" id="GO:0005315">
    <property type="term" value="F:phosphate transmembrane transporter activity"/>
    <property type="evidence" value="ECO:0007669"/>
    <property type="project" value="InterPro"/>
</dbReference>
<evidence type="ECO:0000256" key="2">
    <source>
        <dbReference type="ARBA" id="ARBA00007069"/>
    </source>
</evidence>
<dbReference type="SUPFAM" id="SSF161098">
    <property type="entry name" value="MetI-like"/>
    <property type="match status" value="1"/>
</dbReference>
<evidence type="ECO:0000313" key="12">
    <source>
        <dbReference type="EMBL" id="MBE9214903.1"/>
    </source>
</evidence>
<sequence>MNTSAQSRQPEGKNRSEADRTLDRSFILVTRIFAFAVAVLLLWIGFQVGIQGLPALKEFGLGFLGTTDWNPPRSQFGVLPQIYGTLASSFIGLLIAVPIGIGTALLLSEDILPVPVKTVLVFLVELLAAIPSVVYGLWGIFVLIPFLGTVGTWLNQYLGWLPIFSRPESGAIGGPGLLPAGIILAIMTLPIITAISRDALASVPRSLREAAYGLGCTRWETLLQVIIPAAFSGIVSAIMLGLGRAMGETMAVTMLIGNSNRISPSLFAPSNTIASLLANQFAEAGGLQISALMYAAFVLFLLTLIVNILAELIVLRVKRL</sequence>
<dbReference type="InterPro" id="IPR051124">
    <property type="entry name" value="Phosphate_Transport_Permease"/>
</dbReference>
<gene>
    <name evidence="12" type="primary">pstC</name>
    <name evidence="12" type="ORF">IQ247_19870</name>
</gene>
<feature type="transmembrane region" description="Helical" evidence="9">
    <location>
        <begin position="119"/>
        <end position="147"/>
    </location>
</feature>
<dbReference type="Proteomes" id="UP000620559">
    <property type="component" value="Unassembled WGS sequence"/>
</dbReference>
<dbReference type="InterPro" id="IPR000515">
    <property type="entry name" value="MetI-like"/>
</dbReference>
<comment type="function">
    <text evidence="10">Part of the binding-protein-dependent transport system for phosphate; probably responsible for the translocation of the substrate across the membrane.</text>
</comment>
<comment type="subcellular location">
    <subcellularLocation>
        <location evidence="1 9">Cell membrane</location>
        <topology evidence="1 9">Multi-pass membrane protein</topology>
    </subcellularLocation>
</comment>
<dbReference type="InterPro" id="IPR011864">
    <property type="entry name" value="Phosphate_PstC"/>
</dbReference>
<dbReference type="Pfam" id="PF00528">
    <property type="entry name" value="BPD_transp_1"/>
    <property type="match status" value="1"/>
</dbReference>
<dbReference type="Gene3D" id="1.10.3720.10">
    <property type="entry name" value="MetI-like"/>
    <property type="match status" value="1"/>
</dbReference>
<keyword evidence="13" id="KW-1185">Reference proteome</keyword>
<keyword evidence="6 9" id="KW-0812">Transmembrane</keyword>
<protein>
    <recommendedName>
        <fullName evidence="10">Phosphate transport system permease protein</fullName>
    </recommendedName>
</protein>
<dbReference type="CDD" id="cd06261">
    <property type="entry name" value="TM_PBP2"/>
    <property type="match status" value="1"/>
</dbReference>
<dbReference type="PANTHER" id="PTHR30425">
    <property type="entry name" value="PHOSPHATE TRANSPORT SYSTEM PERMEASE PROTEIN PST"/>
    <property type="match status" value="1"/>
</dbReference>
<dbReference type="GO" id="GO:0006817">
    <property type="term" value="P:phosphate ion transport"/>
    <property type="evidence" value="ECO:0007669"/>
    <property type="project" value="UniProtKB-KW"/>
</dbReference>
<feature type="transmembrane region" description="Helical" evidence="9">
    <location>
        <begin position="25"/>
        <end position="46"/>
    </location>
</feature>
<evidence type="ECO:0000256" key="4">
    <source>
        <dbReference type="ARBA" id="ARBA00022475"/>
    </source>
</evidence>
<keyword evidence="7 9" id="KW-1133">Transmembrane helix</keyword>